<dbReference type="AlphaFoldDB" id="A0A8H6WQJ2"/>
<dbReference type="GO" id="GO:0042546">
    <property type="term" value="P:cell wall biogenesis"/>
    <property type="evidence" value="ECO:0007669"/>
    <property type="project" value="InterPro"/>
</dbReference>
<dbReference type="GO" id="GO:0006078">
    <property type="term" value="P:(1-&gt;6)-beta-D-glucan biosynthetic process"/>
    <property type="evidence" value="ECO:0007669"/>
    <property type="project" value="InterPro"/>
</dbReference>
<dbReference type="GO" id="GO:0031505">
    <property type="term" value="P:fungal-type cell wall organization"/>
    <property type="evidence" value="ECO:0007669"/>
    <property type="project" value="TreeGrafter"/>
</dbReference>
<evidence type="ECO:0000313" key="6">
    <source>
        <dbReference type="Proteomes" id="UP000613580"/>
    </source>
</evidence>
<feature type="chain" id="PRO_5034921677" description="Yeast cell wall synthesis Kre9/Knh1-like N-terminal domain-containing protein" evidence="3">
    <location>
        <begin position="21"/>
        <end position="243"/>
    </location>
</feature>
<dbReference type="Proteomes" id="UP000613580">
    <property type="component" value="Unassembled WGS sequence"/>
</dbReference>
<dbReference type="Pfam" id="PF10342">
    <property type="entry name" value="Kre9_KNH"/>
    <property type="match status" value="1"/>
</dbReference>
<evidence type="ECO:0000256" key="2">
    <source>
        <dbReference type="SAM" id="MobiDB-lite"/>
    </source>
</evidence>
<evidence type="ECO:0000259" key="4">
    <source>
        <dbReference type="Pfam" id="PF10342"/>
    </source>
</evidence>
<feature type="signal peptide" evidence="3">
    <location>
        <begin position="1"/>
        <end position="20"/>
    </location>
</feature>
<accession>A0A8H6WQJ2</accession>
<evidence type="ECO:0000256" key="3">
    <source>
        <dbReference type="SAM" id="SignalP"/>
    </source>
</evidence>
<sequence length="243" mass="24752">MHFAFPLILLALESATLAHAALFFLQPASGSSCTGGSPCTVSWEDDGNSPLLGAIGVVTAALYTGEMQLVQTLAPIDVANVLSYKFTPIPGAGPNSDTYYIAFTSTSDKVNGTSYVGFSPFFTLNGMSGSFASPLSTATASISVAASLTKQSGTILPTTITIGSIDTSESLATFVPSTSAKPKSSSSSSSTSTPATSRFATTSIPPSSSVAPASAVGTSSAASRFILPWRLLLLSLCAFLFIS</sequence>
<protein>
    <recommendedName>
        <fullName evidence="4">Yeast cell wall synthesis Kre9/Knh1-like N-terminal domain-containing protein</fullName>
    </recommendedName>
</protein>
<proteinExistence type="predicted"/>
<dbReference type="OrthoDB" id="2432613at2759"/>
<reference evidence="5" key="1">
    <citation type="submission" date="2020-05" db="EMBL/GenBank/DDBJ databases">
        <title>Mycena genomes resolve the evolution of fungal bioluminescence.</title>
        <authorList>
            <person name="Tsai I.J."/>
        </authorList>
    </citation>
    <scope>NUCLEOTIDE SEQUENCE</scope>
    <source>
        <strain evidence="5">110903Hualien_Pintung</strain>
    </source>
</reference>
<dbReference type="PANTHER" id="PTHR28154:SF1">
    <property type="entry name" value="CELL WALL SYNTHESIS PROTEIN KNH1-RELATED"/>
    <property type="match status" value="1"/>
</dbReference>
<name>A0A8H6WQJ2_MYCCL</name>
<comment type="caution">
    <text evidence="5">The sequence shown here is derived from an EMBL/GenBank/DDBJ whole genome shotgun (WGS) entry which is preliminary data.</text>
</comment>
<dbReference type="EMBL" id="JACAZE010000002">
    <property type="protein sequence ID" value="KAF7320874.1"/>
    <property type="molecule type" value="Genomic_DNA"/>
</dbReference>
<keyword evidence="1 3" id="KW-0732">Signal</keyword>
<dbReference type="InterPro" id="IPR018466">
    <property type="entry name" value="Kre9/Knh1-like_N"/>
</dbReference>
<dbReference type="InterPro" id="IPR045328">
    <property type="entry name" value="Kre9/Knh1"/>
</dbReference>
<gene>
    <name evidence="5" type="ORF">HMN09_00174000</name>
</gene>
<feature type="region of interest" description="Disordered" evidence="2">
    <location>
        <begin position="177"/>
        <end position="209"/>
    </location>
</feature>
<keyword evidence="6" id="KW-1185">Reference proteome</keyword>
<dbReference type="GO" id="GO:0005576">
    <property type="term" value="C:extracellular region"/>
    <property type="evidence" value="ECO:0007669"/>
    <property type="project" value="TreeGrafter"/>
</dbReference>
<dbReference type="PANTHER" id="PTHR28154">
    <property type="entry name" value="CELL WALL SYNTHESIS PROTEIN KNH1-RELATED"/>
    <property type="match status" value="1"/>
</dbReference>
<feature type="domain" description="Yeast cell wall synthesis Kre9/Knh1-like N-terminal" evidence="4">
    <location>
        <begin position="26"/>
        <end position="124"/>
    </location>
</feature>
<evidence type="ECO:0000313" key="5">
    <source>
        <dbReference type="EMBL" id="KAF7320874.1"/>
    </source>
</evidence>
<organism evidence="5 6">
    <name type="scientific">Mycena chlorophos</name>
    <name type="common">Agaric fungus</name>
    <name type="synonym">Agaricus chlorophos</name>
    <dbReference type="NCBI Taxonomy" id="658473"/>
    <lineage>
        <taxon>Eukaryota</taxon>
        <taxon>Fungi</taxon>
        <taxon>Dikarya</taxon>
        <taxon>Basidiomycota</taxon>
        <taxon>Agaricomycotina</taxon>
        <taxon>Agaricomycetes</taxon>
        <taxon>Agaricomycetidae</taxon>
        <taxon>Agaricales</taxon>
        <taxon>Marasmiineae</taxon>
        <taxon>Mycenaceae</taxon>
        <taxon>Mycena</taxon>
    </lineage>
</organism>
<evidence type="ECO:0000256" key="1">
    <source>
        <dbReference type="ARBA" id="ARBA00022729"/>
    </source>
</evidence>